<dbReference type="PANTHER" id="PTHR21485">
    <property type="entry name" value="HAD SUPERFAMILY MEMBERS CMAS AND KDSC"/>
    <property type="match status" value="1"/>
</dbReference>
<dbReference type="RefSeq" id="WP_027851868.1">
    <property type="nucleotide sequence ID" value="NZ_BSOR01000031.1"/>
</dbReference>
<keyword evidence="2" id="KW-1185">Reference proteome</keyword>
<organism evidence="1 2">
    <name type="scientific">Marinospirillum insulare</name>
    <dbReference type="NCBI Taxonomy" id="217169"/>
    <lineage>
        <taxon>Bacteria</taxon>
        <taxon>Pseudomonadati</taxon>
        <taxon>Pseudomonadota</taxon>
        <taxon>Gammaproteobacteria</taxon>
        <taxon>Oceanospirillales</taxon>
        <taxon>Oceanospirillaceae</taxon>
        <taxon>Marinospirillum</taxon>
    </lineage>
</organism>
<dbReference type="Gene3D" id="3.90.550.10">
    <property type="entry name" value="Spore Coat Polysaccharide Biosynthesis Protein SpsA, Chain A"/>
    <property type="match status" value="1"/>
</dbReference>
<dbReference type="CDD" id="cd02513">
    <property type="entry name" value="CMP-NeuAc_Synthase"/>
    <property type="match status" value="1"/>
</dbReference>
<dbReference type="InterPro" id="IPR003329">
    <property type="entry name" value="Cytidylyl_trans"/>
</dbReference>
<protein>
    <submittedName>
        <fullName evidence="1">Pseudaminic acid cytidylyltransferase</fullName>
    </submittedName>
</protein>
<dbReference type="PANTHER" id="PTHR21485:SF6">
    <property type="entry name" value="N-ACYLNEURAMINATE CYTIDYLYLTRANSFERASE-RELATED"/>
    <property type="match status" value="1"/>
</dbReference>
<accession>A0ABQ5ZW81</accession>
<dbReference type="SUPFAM" id="SSF53448">
    <property type="entry name" value="Nucleotide-diphospho-sugar transferases"/>
    <property type="match status" value="1"/>
</dbReference>
<proteinExistence type="predicted"/>
<gene>
    <name evidence="1" type="ORF">GCM10007878_18690</name>
</gene>
<dbReference type="InterPro" id="IPR020039">
    <property type="entry name" value="PseF"/>
</dbReference>
<dbReference type="Pfam" id="PF02348">
    <property type="entry name" value="CTP_transf_3"/>
    <property type="match status" value="1"/>
</dbReference>
<dbReference type="Proteomes" id="UP001156682">
    <property type="component" value="Unassembled WGS sequence"/>
</dbReference>
<reference evidence="2" key="1">
    <citation type="journal article" date="2019" name="Int. J. Syst. Evol. Microbiol.">
        <title>The Global Catalogue of Microorganisms (GCM) 10K type strain sequencing project: providing services to taxonomists for standard genome sequencing and annotation.</title>
        <authorList>
            <consortium name="The Broad Institute Genomics Platform"/>
            <consortium name="The Broad Institute Genome Sequencing Center for Infectious Disease"/>
            <person name="Wu L."/>
            <person name="Ma J."/>
        </authorList>
    </citation>
    <scope>NUCLEOTIDE SEQUENCE [LARGE SCALE GENOMIC DNA]</scope>
    <source>
        <strain evidence="2">NBRC 100033</strain>
    </source>
</reference>
<dbReference type="InterPro" id="IPR050793">
    <property type="entry name" value="CMP-NeuNAc_synthase"/>
</dbReference>
<dbReference type="NCBIfam" id="TIGR03584">
    <property type="entry name" value="PseF"/>
    <property type="match status" value="1"/>
</dbReference>
<keyword evidence="1" id="KW-0808">Transferase</keyword>
<sequence length="229" mass="25592">MNNICIIPARGGSKRIPRKNIKNFFGKPMLAYPIQTAINSGLFSKVLVSTDDAEIAQVAKKYGAEVPFIRPKELADDFAGTAPVITHALNYLAKAGENYTNLSYIYPCTPLITAENLQAAYSAWQESQAEGCMIVCEFPSAPQRSLLINSENRIESLYPENRAVRTQDLPTTYYDAGQFYFAKVAAYIKGLAMHSNRTFPYILPRHLAQDIDTPADWQQAELIYKAMHS</sequence>
<evidence type="ECO:0000313" key="1">
    <source>
        <dbReference type="EMBL" id="GLR64431.1"/>
    </source>
</evidence>
<comment type="caution">
    <text evidence="1">The sequence shown here is derived from an EMBL/GenBank/DDBJ whole genome shotgun (WGS) entry which is preliminary data.</text>
</comment>
<evidence type="ECO:0000313" key="2">
    <source>
        <dbReference type="Proteomes" id="UP001156682"/>
    </source>
</evidence>
<keyword evidence="1" id="KW-0548">Nucleotidyltransferase</keyword>
<name>A0ABQ5ZW81_9GAMM</name>
<dbReference type="GO" id="GO:0016779">
    <property type="term" value="F:nucleotidyltransferase activity"/>
    <property type="evidence" value="ECO:0007669"/>
    <property type="project" value="UniProtKB-KW"/>
</dbReference>
<dbReference type="InterPro" id="IPR029044">
    <property type="entry name" value="Nucleotide-diphossugar_trans"/>
</dbReference>
<dbReference type="EMBL" id="BSOR01000031">
    <property type="protein sequence ID" value="GLR64431.1"/>
    <property type="molecule type" value="Genomic_DNA"/>
</dbReference>